<evidence type="ECO:0000256" key="1">
    <source>
        <dbReference type="SAM" id="MobiDB-lite"/>
    </source>
</evidence>
<comment type="caution">
    <text evidence="2">The sequence shown here is derived from an EMBL/GenBank/DDBJ whole genome shotgun (WGS) entry which is preliminary data.</text>
</comment>
<evidence type="ECO:0000313" key="3">
    <source>
        <dbReference type="Proteomes" id="UP000433737"/>
    </source>
</evidence>
<feature type="region of interest" description="Disordered" evidence="1">
    <location>
        <begin position="1"/>
        <end position="22"/>
    </location>
</feature>
<dbReference type="EMBL" id="CABWMH010000009">
    <property type="protein sequence ID" value="VXB74842.1"/>
    <property type="molecule type" value="Genomic_DNA"/>
</dbReference>
<feature type="compositionally biased region" description="Polar residues" evidence="1">
    <location>
        <begin position="1"/>
        <end position="14"/>
    </location>
</feature>
<dbReference type="AlphaFoldDB" id="A0AAX3J6S3"/>
<proteinExistence type="predicted"/>
<sequence>MKTTNGTSQSSQHTGDGEPSASVCVGCEVRLSPQETYACDTCAAGWMKDANFNMCGGEDNG</sequence>
<accession>A0AAX3J6S3</accession>
<protein>
    <recommendedName>
        <fullName evidence="4">NinF family protein</fullName>
    </recommendedName>
</protein>
<organism evidence="2 3">
    <name type="scientific">Pantoea brenneri</name>
    <dbReference type="NCBI Taxonomy" id="472694"/>
    <lineage>
        <taxon>Bacteria</taxon>
        <taxon>Pseudomonadati</taxon>
        <taxon>Pseudomonadota</taxon>
        <taxon>Gammaproteobacteria</taxon>
        <taxon>Enterobacterales</taxon>
        <taxon>Erwiniaceae</taxon>
        <taxon>Pantoea</taxon>
    </lineage>
</organism>
<evidence type="ECO:0008006" key="4">
    <source>
        <dbReference type="Google" id="ProtNLM"/>
    </source>
</evidence>
<dbReference type="Proteomes" id="UP000433737">
    <property type="component" value="Unassembled WGS sequence"/>
</dbReference>
<evidence type="ECO:0000313" key="2">
    <source>
        <dbReference type="EMBL" id="VXB74842.1"/>
    </source>
</evidence>
<gene>
    <name evidence="2" type="ORF">PANT111_170180</name>
</gene>
<name>A0AAX3J6S3_9GAMM</name>
<reference evidence="2 3" key="1">
    <citation type="submission" date="2019-10" db="EMBL/GenBank/DDBJ databases">
        <authorList>
            <person name="Karimi E."/>
        </authorList>
    </citation>
    <scope>NUCLEOTIDE SEQUENCE [LARGE SCALE GENOMIC DNA]</scope>
    <source>
        <strain evidence="2">Pantoea sp. 111</strain>
    </source>
</reference>
<dbReference type="RefSeq" id="WP_159223519.1">
    <property type="nucleotide sequence ID" value="NZ_LR733469.1"/>
</dbReference>